<dbReference type="PANTHER" id="PTHR47893:SF1">
    <property type="entry name" value="REGULATORY PROTEIN PCHR"/>
    <property type="match status" value="1"/>
</dbReference>
<evidence type="ECO:0000313" key="5">
    <source>
        <dbReference type="EMBL" id="RXK15061.1"/>
    </source>
</evidence>
<dbReference type="InterPro" id="IPR020449">
    <property type="entry name" value="Tscrpt_reg_AraC-type_HTH"/>
</dbReference>
<sequence>MLEIDYYDLIEILKKENNPFSRKNYLGKIKNNFGMGNYIWYDIGSGIAISITTFKLYQDTIISQTSTIAGTVLIFNFANDFTYTFKDKNKYLSKKDSFFLGFSSNNFSAKMQFKKNTSYSIFTIGIKEELFLKLPYDFKNLENKRNEANKKNYAIIEGGSIDPEQLDILTYFFNKKFDEYLFTDLFLESNIANLIQYTYKKIIKNINSNSNMDENIIKSLEKAKQIILSEYFSNTLSIKEIAYKSAINECYLKKDFKNYYKMTIYEMIQKQRLEEAKKLLKKDFSVKEACIKVGYKHTGHFSKLFFNYFGITPSSYRKQFKTY</sequence>
<dbReference type="EMBL" id="NXID01000040">
    <property type="protein sequence ID" value="RXK15061.1"/>
    <property type="molecule type" value="Genomic_DNA"/>
</dbReference>
<evidence type="ECO:0000313" key="6">
    <source>
        <dbReference type="Proteomes" id="UP000290092"/>
    </source>
</evidence>
<dbReference type="RefSeq" id="WP_114840921.1">
    <property type="nucleotide sequence ID" value="NZ_CP031219.1"/>
</dbReference>
<reference evidence="5 6" key="1">
    <citation type="submission" date="2017-09" db="EMBL/GenBank/DDBJ databases">
        <title>Genomics of the genus Arcobacter.</title>
        <authorList>
            <person name="Perez-Cataluna A."/>
            <person name="Figueras M.J."/>
            <person name="Salas-Masso N."/>
        </authorList>
    </citation>
    <scope>NUCLEOTIDE SEQUENCE [LARGE SCALE GENOMIC DNA]</scope>
    <source>
        <strain evidence="5 6">CECT 7386</strain>
    </source>
</reference>
<evidence type="ECO:0000256" key="2">
    <source>
        <dbReference type="ARBA" id="ARBA00023125"/>
    </source>
</evidence>
<evidence type="ECO:0000256" key="1">
    <source>
        <dbReference type="ARBA" id="ARBA00023015"/>
    </source>
</evidence>
<dbReference type="InterPro" id="IPR053142">
    <property type="entry name" value="PchR_regulatory_protein"/>
</dbReference>
<dbReference type="Proteomes" id="UP000290092">
    <property type="component" value="Unassembled WGS sequence"/>
</dbReference>
<dbReference type="Pfam" id="PF12833">
    <property type="entry name" value="HTH_18"/>
    <property type="match status" value="1"/>
</dbReference>
<dbReference type="AlphaFoldDB" id="A0AAX2AHY0"/>
<accession>A0AAX2AHY0</accession>
<protein>
    <submittedName>
        <fullName evidence="5">AraC family transcriptional regulator</fullName>
    </submittedName>
</protein>
<dbReference type="SUPFAM" id="SSF46689">
    <property type="entry name" value="Homeodomain-like"/>
    <property type="match status" value="1"/>
</dbReference>
<dbReference type="GO" id="GO:0043565">
    <property type="term" value="F:sequence-specific DNA binding"/>
    <property type="evidence" value="ECO:0007669"/>
    <property type="project" value="InterPro"/>
</dbReference>
<keyword evidence="2" id="KW-0238">DNA-binding</keyword>
<organism evidence="5 6">
    <name type="scientific">Malaciobacter mytili LMG 24559</name>
    <dbReference type="NCBI Taxonomy" id="1032238"/>
    <lineage>
        <taxon>Bacteria</taxon>
        <taxon>Pseudomonadati</taxon>
        <taxon>Campylobacterota</taxon>
        <taxon>Epsilonproteobacteria</taxon>
        <taxon>Campylobacterales</taxon>
        <taxon>Arcobacteraceae</taxon>
        <taxon>Malaciobacter</taxon>
    </lineage>
</organism>
<dbReference type="GO" id="GO:0003700">
    <property type="term" value="F:DNA-binding transcription factor activity"/>
    <property type="evidence" value="ECO:0007669"/>
    <property type="project" value="InterPro"/>
</dbReference>
<dbReference type="Gene3D" id="1.10.10.60">
    <property type="entry name" value="Homeodomain-like"/>
    <property type="match status" value="1"/>
</dbReference>
<evidence type="ECO:0000259" key="4">
    <source>
        <dbReference type="PROSITE" id="PS01124"/>
    </source>
</evidence>
<gene>
    <name evidence="5" type="ORF">CP985_10390</name>
</gene>
<evidence type="ECO:0000256" key="3">
    <source>
        <dbReference type="ARBA" id="ARBA00023163"/>
    </source>
</evidence>
<feature type="domain" description="HTH araC/xylS-type" evidence="4">
    <location>
        <begin position="221"/>
        <end position="319"/>
    </location>
</feature>
<dbReference type="InterPro" id="IPR009057">
    <property type="entry name" value="Homeodomain-like_sf"/>
</dbReference>
<dbReference type="InterPro" id="IPR018060">
    <property type="entry name" value="HTH_AraC"/>
</dbReference>
<dbReference type="PRINTS" id="PR00032">
    <property type="entry name" value="HTHARAC"/>
</dbReference>
<dbReference type="PROSITE" id="PS01124">
    <property type="entry name" value="HTH_ARAC_FAMILY_2"/>
    <property type="match status" value="1"/>
</dbReference>
<keyword evidence="3" id="KW-0804">Transcription</keyword>
<keyword evidence="1" id="KW-0805">Transcription regulation</keyword>
<dbReference type="KEGG" id="amyt:AMYT_0425"/>
<keyword evidence="6" id="KW-1185">Reference proteome</keyword>
<dbReference type="PANTHER" id="PTHR47893">
    <property type="entry name" value="REGULATORY PROTEIN PCHR"/>
    <property type="match status" value="1"/>
</dbReference>
<comment type="caution">
    <text evidence="5">The sequence shown here is derived from an EMBL/GenBank/DDBJ whole genome shotgun (WGS) entry which is preliminary data.</text>
</comment>
<proteinExistence type="predicted"/>
<dbReference type="SMART" id="SM00342">
    <property type="entry name" value="HTH_ARAC"/>
    <property type="match status" value="1"/>
</dbReference>
<name>A0AAX2AHY0_9BACT</name>